<feature type="compositionally biased region" description="Polar residues" evidence="1">
    <location>
        <begin position="155"/>
        <end position="165"/>
    </location>
</feature>
<feature type="compositionally biased region" description="Basic residues" evidence="1">
    <location>
        <begin position="410"/>
        <end position="419"/>
    </location>
</feature>
<evidence type="ECO:0000313" key="3">
    <source>
        <dbReference type="Proteomes" id="UP000298327"/>
    </source>
</evidence>
<feature type="region of interest" description="Disordered" evidence="1">
    <location>
        <begin position="108"/>
        <end position="376"/>
    </location>
</feature>
<dbReference type="Proteomes" id="UP000298327">
    <property type="component" value="Unassembled WGS sequence"/>
</dbReference>
<keyword evidence="3" id="KW-1185">Reference proteome</keyword>
<feature type="compositionally biased region" description="Polar residues" evidence="1">
    <location>
        <begin position="221"/>
        <end position="233"/>
    </location>
</feature>
<sequence>MSSIPENPSLDALLEGMNTLKGCWPVGPVESPSPEEYSLGDVGRRDSVVTIEELTEVEDPLKINWWDWIHGRGEPSEEIRRVLFVSNADFSERSVDDPKALRIWGYIHDNVPGSQPTTALKVRSTRRSTKNGTNPHRPQHGDSNEGGEEPPAPSNEVSAAPSQREGQSDAPVQHSDTEEAPPARQRQLRQRVKFADGRTDNVPGAQPTTAFNVRPSRRSTKNGTNPHRPQQQDSNEEGEEPPAPSDTAPSQQEGQSDAPAQHSDIEEEPPARQSQRRKRGKYADGRTDDVPSKIAARWEKAKMAIHVESHHERAGKRSREEDSSSEGAAALAPPAIGREEGAQVATPEGASRDAMDPESDDEVERAEDMRHQGTSAKVRELACRILRTSKLISDPDKSPYSQSKAERRTEKNRRRRERRKFFIFNGRRKNTPYHPNLGLILEVTMAAPCTNTRRCRERQEKAPGVKFSGLPI</sequence>
<accession>A0A4Y9ZA61</accession>
<feature type="compositionally biased region" description="Basic and acidic residues" evidence="1">
    <location>
        <begin position="366"/>
        <end position="376"/>
    </location>
</feature>
<proteinExistence type="predicted"/>
<comment type="caution">
    <text evidence="2">The sequence shown here is derived from an EMBL/GenBank/DDBJ whole genome shotgun (WGS) entry which is preliminary data.</text>
</comment>
<dbReference type="AlphaFoldDB" id="A0A4Y9ZA61"/>
<dbReference type="EMBL" id="SEOQ01000070">
    <property type="protein sequence ID" value="TFY71040.1"/>
    <property type="molecule type" value="Genomic_DNA"/>
</dbReference>
<reference evidence="2 3" key="1">
    <citation type="submission" date="2019-02" db="EMBL/GenBank/DDBJ databases">
        <title>Genome sequencing of the rare red list fungi Dentipellis fragilis.</title>
        <authorList>
            <person name="Buettner E."/>
            <person name="Kellner H."/>
        </authorList>
    </citation>
    <scope>NUCLEOTIDE SEQUENCE [LARGE SCALE GENOMIC DNA]</scope>
    <source>
        <strain evidence="2 3">DSM 105465</strain>
    </source>
</reference>
<evidence type="ECO:0000256" key="1">
    <source>
        <dbReference type="SAM" id="MobiDB-lite"/>
    </source>
</evidence>
<evidence type="ECO:0000313" key="2">
    <source>
        <dbReference type="EMBL" id="TFY71040.1"/>
    </source>
</evidence>
<gene>
    <name evidence="2" type="ORF">EVG20_g1972</name>
</gene>
<name>A0A4Y9ZA61_9AGAM</name>
<feature type="compositionally biased region" description="Acidic residues" evidence="1">
    <location>
        <begin position="356"/>
        <end position="365"/>
    </location>
</feature>
<organism evidence="2 3">
    <name type="scientific">Dentipellis fragilis</name>
    <dbReference type="NCBI Taxonomy" id="205917"/>
    <lineage>
        <taxon>Eukaryota</taxon>
        <taxon>Fungi</taxon>
        <taxon>Dikarya</taxon>
        <taxon>Basidiomycota</taxon>
        <taxon>Agaricomycotina</taxon>
        <taxon>Agaricomycetes</taxon>
        <taxon>Russulales</taxon>
        <taxon>Hericiaceae</taxon>
        <taxon>Dentipellis</taxon>
    </lineage>
</organism>
<feature type="compositionally biased region" description="Basic and acidic residues" evidence="1">
    <location>
        <begin position="281"/>
        <end position="322"/>
    </location>
</feature>
<feature type="region of interest" description="Disordered" evidence="1">
    <location>
        <begin position="392"/>
        <end position="419"/>
    </location>
</feature>
<protein>
    <submittedName>
        <fullName evidence="2">Uncharacterized protein</fullName>
    </submittedName>
</protein>